<reference evidence="2 3" key="2">
    <citation type="submission" date="2020-05" db="EMBL/GenBank/DDBJ databases">
        <authorList>
            <person name="Campoy J."/>
            <person name="Schneeberger K."/>
            <person name="Spophaly S."/>
        </authorList>
    </citation>
    <scope>NUCLEOTIDE SEQUENCE [LARGE SCALE GENOMIC DNA]</scope>
    <source>
        <strain evidence="2">PruArmRojPasFocal</strain>
    </source>
</reference>
<dbReference type="Proteomes" id="UP000507222">
    <property type="component" value="Unassembled WGS sequence"/>
</dbReference>
<evidence type="ECO:0000313" key="3">
    <source>
        <dbReference type="Proteomes" id="UP000507222"/>
    </source>
</evidence>
<evidence type="ECO:0000313" key="1">
    <source>
        <dbReference type="EMBL" id="CAB4268641.1"/>
    </source>
</evidence>
<evidence type="ECO:0000313" key="4">
    <source>
        <dbReference type="Proteomes" id="UP000507245"/>
    </source>
</evidence>
<reference evidence="4" key="1">
    <citation type="journal article" date="2020" name="Genome Biol.">
        <title>Gamete binning: chromosome-level and haplotype-resolved genome assembly enabled by high-throughput single-cell sequencing of gamete genomes.</title>
        <authorList>
            <person name="Campoy J.A."/>
            <person name="Sun H."/>
            <person name="Goel M."/>
            <person name="Jiao W.-B."/>
            <person name="Folz-Donahue K."/>
            <person name="Wang N."/>
            <person name="Rubio M."/>
            <person name="Liu C."/>
            <person name="Kukat C."/>
            <person name="Ruiz D."/>
            <person name="Huettel B."/>
            <person name="Schneeberger K."/>
        </authorList>
    </citation>
    <scope>NUCLEOTIDE SEQUENCE [LARGE SCALE GENOMIC DNA]</scope>
    <source>
        <strain evidence="4">cv. Rojo Pasion</strain>
    </source>
</reference>
<organism evidence="2 4">
    <name type="scientific">Prunus armeniaca</name>
    <name type="common">Apricot</name>
    <name type="synonym">Armeniaca vulgaris</name>
    <dbReference type="NCBI Taxonomy" id="36596"/>
    <lineage>
        <taxon>Eukaryota</taxon>
        <taxon>Viridiplantae</taxon>
        <taxon>Streptophyta</taxon>
        <taxon>Embryophyta</taxon>
        <taxon>Tracheophyta</taxon>
        <taxon>Spermatophyta</taxon>
        <taxon>Magnoliopsida</taxon>
        <taxon>eudicotyledons</taxon>
        <taxon>Gunneridae</taxon>
        <taxon>Pentapetalae</taxon>
        <taxon>rosids</taxon>
        <taxon>fabids</taxon>
        <taxon>Rosales</taxon>
        <taxon>Rosaceae</taxon>
        <taxon>Amygdaloideae</taxon>
        <taxon>Amygdaleae</taxon>
        <taxon>Prunus</taxon>
    </lineage>
</organism>
<dbReference type="OrthoDB" id="1165644at2759"/>
<gene>
    <name evidence="1" type="ORF">CURHAP_LOCUS12622</name>
    <name evidence="2" type="ORF">ORAREDHAP_LOCUS12229</name>
</gene>
<dbReference type="Proteomes" id="UP000507245">
    <property type="component" value="Unassembled WGS sequence"/>
</dbReference>
<proteinExistence type="predicted"/>
<keyword evidence="4" id="KW-1185">Reference proteome</keyword>
<dbReference type="AlphaFoldDB" id="A0A6J5WI25"/>
<evidence type="ECO:0000313" key="2">
    <source>
        <dbReference type="EMBL" id="CAB4299014.1"/>
    </source>
</evidence>
<protein>
    <submittedName>
        <fullName evidence="2">Uncharacterized protein</fullName>
    </submittedName>
</protein>
<dbReference type="EMBL" id="CAEKDK010000002">
    <property type="protein sequence ID" value="CAB4268641.1"/>
    <property type="molecule type" value="Genomic_DNA"/>
</dbReference>
<accession>A0A6J5WI25</accession>
<sequence length="161" mass="18654">MMSFKRKEPPNDYLLLARRAIIACAQYLPLALSMLARPFEEIQNILRTSYGGLTNRAQQVFLDIAFFFKGKDMDYVIQVLKCHKLESPENCVQELVENACRVKLKIQTRNVTSPDYAKFKDMTPTNLIHITDTTNKLLHYWETPQDLVNITTCNMTSYRIG</sequence>
<dbReference type="EMBL" id="CAEKKB010000002">
    <property type="protein sequence ID" value="CAB4299014.1"/>
    <property type="molecule type" value="Genomic_DNA"/>
</dbReference>
<name>A0A6J5WI25_PRUAR</name>